<sequence>MAEPQPNNVTEGADPPDVVPASEEDRKAAQAMSSLDATGADEAPKKEVDQEALSKALKDFELSQAPKKTTSGNAVKKEAAPKKIIKLDPAEVASLAEQLDLSKARATELLRAHEGDTLKAMVQWVSSAV</sequence>
<dbReference type="Proteomes" id="UP000225277">
    <property type="component" value="Unassembled WGS sequence"/>
</dbReference>
<dbReference type="AlphaFoldDB" id="A0A2D3V8B3"/>
<dbReference type="InterPro" id="IPR044034">
    <property type="entry name" value="NAC-like_UBA"/>
</dbReference>
<evidence type="ECO:0000259" key="2">
    <source>
        <dbReference type="Pfam" id="PF19026"/>
    </source>
</evidence>
<dbReference type="InterPro" id="IPR052617">
    <property type="entry name" value="Huntingtin-int_K"/>
</dbReference>
<dbReference type="Pfam" id="PF19026">
    <property type="entry name" value="UBA_HYPK"/>
    <property type="match status" value="1"/>
</dbReference>
<accession>A0A2D3V8B3</accession>
<evidence type="ECO:0000256" key="1">
    <source>
        <dbReference type="SAM" id="MobiDB-lite"/>
    </source>
</evidence>
<dbReference type="RefSeq" id="XP_023623496.1">
    <property type="nucleotide sequence ID" value="XM_023767728.1"/>
</dbReference>
<dbReference type="OrthoDB" id="285219at2759"/>
<dbReference type="GO" id="GO:0050821">
    <property type="term" value="P:protein stabilization"/>
    <property type="evidence" value="ECO:0007669"/>
    <property type="project" value="TreeGrafter"/>
</dbReference>
<dbReference type="EMBL" id="FJUY01000003">
    <property type="protein sequence ID" value="CZT16603.1"/>
    <property type="molecule type" value="Genomic_DNA"/>
</dbReference>
<organism evidence="3 4">
    <name type="scientific">Ramularia collo-cygni</name>
    <dbReference type="NCBI Taxonomy" id="112498"/>
    <lineage>
        <taxon>Eukaryota</taxon>
        <taxon>Fungi</taxon>
        <taxon>Dikarya</taxon>
        <taxon>Ascomycota</taxon>
        <taxon>Pezizomycotina</taxon>
        <taxon>Dothideomycetes</taxon>
        <taxon>Dothideomycetidae</taxon>
        <taxon>Mycosphaerellales</taxon>
        <taxon>Mycosphaerellaceae</taxon>
        <taxon>Ramularia</taxon>
    </lineage>
</organism>
<protein>
    <recommendedName>
        <fullName evidence="2">Nascent polypeptide-associated complex subunit alpha-like UBA domain-containing protein</fullName>
    </recommendedName>
</protein>
<evidence type="ECO:0000313" key="3">
    <source>
        <dbReference type="EMBL" id="CZT16603.1"/>
    </source>
</evidence>
<dbReference type="STRING" id="112498.A0A2D3V8B3"/>
<dbReference type="GO" id="GO:0043066">
    <property type="term" value="P:negative regulation of apoptotic process"/>
    <property type="evidence" value="ECO:0007669"/>
    <property type="project" value="TreeGrafter"/>
</dbReference>
<feature type="compositionally biased region" description="Polar residues" evidence="1">
    <location>
        <begin position="1"/>
        <end position="10"/>
    </location>
</feature>
<feature type="domain" description="Nascent polypeptide-associated complex subunit alpha-like UBA" evidence="2">
    <location>
        <begin position="85"/>
        <end position="125"/>
    </location>
</feature>
<dbReference type="PANTHER" id="PTHR31184">
    <property type="entry name" value="HUNTINGTIN-INTERACTING PROTEIN K FAMILY MEMBER"/>
    <property type="match status" value="1"/>
</dbReference>
<dbReference type="PANTHER" id="PTHR31184:SF2">
    <property type="entry name" value="HUNTINGTIN-INTERACTING PROTEIN K"/>
    <property type="match status" value="1"/>
</dbReference>
<gene>
    <name evidence="3" type="ORF">RCC_02437</name>
</gene>
<dbReference type="GeneID" id="35597653"/>
<name>A0A2D3V8B3_9PEZI</name>
<dbReference type="CDD" id="cd14361">
    <property type="entry name" value="UBA_HYPK"/>
    <property type="match status" value="1"/>
</dbReference>
<feature type="region of interest" description="Disordered" evidence="1">
    <location>
        <begin position="1"/>
        <end position="78"/>
    </location>
</feature>
<keyword evidence="4" id="KW-1185">Reference proteome</keyword>
<evidence type="ECO:0000313" key="4">
    <source>
        <dbReference type="Proteomes" id="UP000225277"/>
    </source>
</evidence>
<reference evidence="3 4" key="1">
    <citation type="submission" date="2016-03" db="EMBL/GenBank/DDBJ databases">
        <authorList>
            <person name="Ploux O."/>
        </authorList>
    </citation>
    <scope>NUCLEOTIDE SEQUENCE [LARGE SCALE GENOMIC DNA]</scope>
    <source>
        <strain evidence="3 4">URUG2</strain>
    </source>
</reference>
<dbReference type="InterPro" id="IPR038922">
    <property type="entry name" value="HYPK_UBA"/>
</dbReference>
<proteinExistence type="predicted"/>